<dbReference type="GO" id="GO:0030422">
    <property type="term" value="P:siRNA processing"/>
    <property type="evidence" value="ECO:0007669"/>
    <property type="project" value="TreeGrafter"/>
</dbReference>
<evidence type="ECO:0000256" key="6">
    <source>
        <dbReference type="SAM" id="MobiDB-lite"/>
    </source>
</evidence>
<evidence type="ECO:0000259" key="7">
    <source>
        <dbReference type="PROSITE" id="PS50142"/>
    </source>
</evidence>
<dbReference type="GeneID" id="28983215"/>
<dbReference type="InterPro" id="IPR036389">
    <property type="entry name" value="RNase_III_sf"/>
</dbReference>
<dbReference type="SUPFAM" id="SSF69065">
    <property type="entry name" value="RNase III domain-like"/>
    <property type="match status" value="2"/>
</dbReference>
<dbReference type="Proteomes" id="UP000053611">
    <property type="component" value="Unassembled WGS sequence"/>
</dbReference>
<dbReference type="GO" id="GO:0004386">
    <property type="term" value="F:helicase activity"/>
    <property type="evidence" value="ECO:0007669"/>
    <property type="project" value="UniProtKB-KW"/>
</dbReference>
<name>A0A0J0XRQ5_9TREE</name>
<keyword evidence="4" id="KW-0347">Helicase</keyword>
<dbReference type="OrthoDB" id="416741at2759"/>
<feature type="domain" description="RNase III" evidence="7">
    <location>
        <begin position="756"/>
        <end position="887"/>
    </location>
</feature>
<keyword evidence="3" id="KW-0378">Hydrolase</keyword>
<dbReference type="PROSITE" id="PS50142">
    <property type="entry name" value="RNASE_3_2"/>
    <property type="match status" value="2"/>
</dbReference>
<dbReference type="EMBL" id="KQ087191">
    <property type="protein sequence ID" value="KLT43811.1"/>
    <property type="molecule type" value="Genomic_DNA"/>
</dbReference>
<dbReference type="PANTHER" id="PTHR14950">
    <property type="entry name" value="DICER-RELATED"/>
    <property type="match status" value="1"/>
</dbReference>
<evidence type="ECO:0000256" key="3">
    <source>
        <dbReference type="ARBA" id="ARBA00022801"/>
    </source>
</evidence>
<keyword evidence="2" id="KW-0547">Nucleotide-binding</keyword>
<dbReference type="InterPro" id="IPR038248">
    <property type="entry name" value="Dicer_dimer_sf"/>
</dbReference>
<dbReference type="GO" id="GO:0003723">
    <property type="term" value="F:RNA binding"/>
    <property type="evidence" value="ECO:0007669"/>
    <property type="project" value="TreeGrafter"/>
</dbReference>
<keyword evidence="1" id="KW-0677">Repeat</keyword>
<dbReference type="STRING" id="879819.A0A0J0XRQ5"/>
<dbReference type="SMART" id="SM00535">
    <property type="entry name" value="RIBOc"/>
    <property type="match status" value="1"/>
</dbReference>
<feature type="compositionally biased region" description="Basic residues" evidence="6">
    <location>
        <begin position="63"/>
        <end position="92"/>
    </location>
</feature>
<dbReference type="GO" id="GO:0005737">
    <property type="term" value="C:cytoplasm"/>
    <property type="evidence" value="ECO:0007669"/>
    <property type="project" value="TreeGrafter"/>
</dbReference>
<dbReference type="PANTHER" id="PTHR14950:SF37">
    <property type="entry name" value="ENDORIBONUCLEASE DICER"/>
    <property type="match status" value="1"/>
</dbReference>
<sequence>MAPGHAGPSGVKTEPGLPPPPRNPPRDVKPHIPPDTKPDVTSKGKRKRSPSDAHPIPPQKDVKKPKKSKKPGKTPKPKKTAKKTKQKAKQKPSKKEVAEKARKAAEEAEKAAAEKAEAKKADAAKSGTLVFREPLDITPPRSLTLDLATSVLSEYVGSLRNNLAIHGLEWSYREHSGTFHERGFTATVELPFNSPARTAKGDRQISKKLARASAAMVAVKELMRYGEIGLDFTLTPLHPGHDGRKDPKPASDPVNKIRPYTPGPQWWADTPRLDAAELYGSVIKLEIEEFPAMTAKCRPLLLVTSRPLPFDGSRFDVSGSKVVAFARLSASFPLKIRPKDLDRAVAFSTALFSGVCHRHITFKHHMARYLILPLKWEASVTTDAPLTRDHITWGEVVDACNNPLQPLHYRNYDELKAQCEGRVICGTPTSIRWEVRGVRDDLRPSSSDNNKCKYGDLSKGVRKSRGYDSGAVVTDSEQPLLDVEAAIRSNVTGVISNLEGESIRRELVLPELLRVHSISAGTFRTASILHTFFAMLNAQLLGMEMSKALFGGRIKPHLAREALTTSQARPVPCQQDYQRVEMLGDSALRLAVVCLVYCDLSDPDESGVPPNEGALVKAGNEIQKNSTLMSSAEKAGITPYIRGVYTAPTDWVPLGWAPSPTPPKVQELGNKILADTTEALIGATLLSAQEHVLEFLSNKQGLELVLATMRDLQIPAPNATWGELRGLSLPVTVRQQLSSQPLSVLGYTFKDPAKGHLALSAASRGVIFDRYEHVGDALIGFMAMLHLWNDYPQASNAALTNAKQSRVSNAALTAFLVSSGLMKILTGHTSAAGDVDTVAAGLFQAQTRTDLLPADQQSCAYWDDVPTSKFLADHVEALFGAILDDSDFDPAPAMRLYTTHMAPFMRRYARTPSEGGNHPHAQLQMILGKRNCWALKKENEIVKSETDNRRKFIVTGEWRLRQADAQ</sequence>
<dbReference type="GO" id="GO:0004525">
    <property type="term" value="F:ribonuclease III activity"/>
    <property type="evidence" value="ECO:0007669"/>
    <property type="project" value="InterPro"/>
</dbReference>
<evidence type="ECO:0000313" key="8">
    <source>
        <dbReference type="EMBL" id="KLT43811.1"/>
    </source>
</evidence>
<feature type="region of interest" description="Disordered" evidence="6">
    <location>
        <begin position="1"/>
        <end position="112"/>
    </location>
</feature>
<keyword evidence="9" id="KW-1185">Reference proteome</keyword>
<dbReference type="InterPro" id="IPR005034">
    <property type="entry name" value="Dicer_dimerisation"/>
</dbReference>
<dbReference type="Pfam" id="PF00636">
    <property type="entry name" value="Ribonuclease_3"/>
    <property type="match status" value="2"/>
</dbReference>
<dbReference type="CDD" id="cd00593">
    <property type="entry name" value="RIBOc"/>
    <property type="match status" value="2"/>
</dbReference>
<dbReference type="InterPro" id="IPR000999">
    <property type="entry name" value="RNase_III_dom"/>
</dbReference>
<feature type="compositionally biased region" description="Basic and acidic residues" evidence="6">
    <location>
        <begin position="93"/>
        <end position="112"/>
    </location>
</feature>
<dbReference type="RefSeq" id="XP_018280302.1">
    <property type="nucleotide sequence ID" value="XM_018422612.1"/>
</dbReference>
<dbReference type="Gene3D" id="3.30.160.380">
    <property type="entry name" value="Dicer dimerisation domain"/>
    <property type="match status" value="1"/>
</dbReference>
<feature type="domain" description="RNase III" evidence="7">
    <location>
        <begin position="541"/>
        <end position="689"/>
    </location>
</feature>
<protein>
    <submittedName>
        <fullName evidence="8">Ribonuclease III</fullName>
    </submittedName>
</protein>
<feature type="compositionally biased region" description="Basic and acidic residues" evidence="6">
    <location>
        <begin position="24"/>
        <end position="42"/>
    </location>
</feature>
<proteinExistence type="predicted"/>
<dbReference type="Pfam" id="PF03368">
    <property type="entry name" value="Dicer_dimer"/>
    <property type="match status" value="1"/>
</dbReference>
<evidence type="ECO:0000256" key="2">
    <source>
        <dbReference type="ARBA" id="ARBA00022741"/>
    </source>
</evidence>
<evidence type="ECO:0000256" key="4">
    <source>
        <dbReference type="ARBA" id="ARBA00022806"/>
    </source>
</evidence>
<evidence type="ECO:0000313" key="9">
    <source>
        <dbReference type="Proteomes" id="UP000053611"/>
    </source>
</evidence>
<reference evidence="8 9" key="1">
    <citation type="submission" date="2015-03" db="EMBL/GenBank/DDBJ databases">
        <title>Genomics and transcriptomics of the oil-accumulating basidiomycete yeast T. oleaginosus allow insights into substrate utilization and the diverse evolutionary trajectories of mating systems in fungi.</title>
        <authorList>
            <consortium name="DOE Joint Genome Institute"/>
            <person name="Kourist R."/>
            <person name="Kracht O."/>
            <person name="Bracharz F."/>
            <person name="Lipzen A."/>
            <person name="Nolan M."/>
            <person name="Ohm R."/>
            <person name="Grigoriev I."/>
            <person name="Sun S."/>
            <person name="Heitman J."/>
            <person name="Bruck T."/>
            <person name="Nowrousian M."/>
        </authorList>
    </citation>
    <scope>NUCLEOTIDE SEQUENCE [LARGE SCALE GENOMIC DNA]</scope>
    <source>
        <strain evidence="8 9">IBC0246</strain>
    </source>
</reference>
<gene>
    <name evidence="8" type="ORF">CC85DRAFT_284096</name>
</gene>
<evidence type="ECO:0000256" key="1">
    <source>
        <dbReference type="ARBA" id="ARBA00022737"/>
    </source>
</evidence>
<dbReference type="GO" id="GO:0005524">
    <property type="term" value="F:ATP binding"/>
    <property type="evidence" value="ECO:0007669"/>
    <property type="project" value="UniProtKB-KW"/>
</dbReference>
<dbReference type="GO" id="GO:0005634">
    <property type="term" value="C:nucleus"/>
    <property type="evidence" value="ECO:0007669"/>
    <property type="project" value="TreeGrafter"/>
</dbReference>
<dbReference type="Gene3D" id="1.10.1520.10">
    <property type="entry name" value="Ribonuclease III domain"/>
    <property type="match status" value="2"/>
</dbReference>
<accession>A0A0J0XRQ5</accession>
<dbReference type="AlphaFoldDB" id="A0A0J0XRQ5"/>
<keyword evidence="5" id="KW-0067">ATP-binding</keyword>
<organism evidence="8 9">
    <name type="scientific">Cutaneotrichosporon oleaginosum</name>
    <dbReference type="NCBI Taxonomy" id="879819"/>
    <lineage>
        <taxon>Eukaryota</taxon>
        <taxon>Fungi</taxon>
        <taxon>Dikarya</taxon>
        <taxon>Basidiomycota</taxon>
        <taxon>Agaricomycotina</taxon>
        <taxon>Tremellomycetes</taxon>
        <taxon>Trichosporonales</taxon>
        <taxon>Trichosporonaceae</taxon>
        <taxon>Cutaneotrichosporon</taxon>
    </lineage>
</organism>
<evidence type="ECO:0000256" key="5">
    <source>
        <dbReference type="ARBA" id="ARBA00022840"/>
    </source>
</evidence>